<evidence type="ECO:0000256" key="2">
    <source>
        <dbReference type="ARBA" id="ARBA00022519"/>
    </source>
</evidence>
<dbReference type="Proteomes" id="UP000019194">
    <property type="component" value="Unassembled WGS sequence"/>
</dbReference>
<evidence type="ECO:0000256" key="1">
    <source>
        <dbReference type="ARBA" id="ARBA00022475"/>
    </source>
</evidence>
<name>A0A7G2IKP8_CITFR</name>
<organism evidence="4 5">
    <name type="scientific">Citrobacter freundii</name>
    <dbReference type="NCBI Taxonomy" id="546"/>
    <lineage>
        <taxon>Bacteria</taxon>
        <taxon>Pseudomonadati</taxon>
        <taxon>Pseudomonadota</taxon>
        <taxon>Gammaproteobacteria</taxon>
        <taxon>Enterobacterales</taxon>
        <taxon>Enterobacteriaceae</taxon>
        <taxon>Citrobacter</taxon>
        <taxon>Citrobacter freundii complex</taxon>
    </lineage>
</organism>
<dbReference type="InterPro" id="IPR009948">
    <property type="entry name" value="Syd"/>
</dbReference>
<sequence>MDELTAQALVAFTTRYCDAWHEKNNSWPLSEELYGVPSPCIISSTDDAVFWQPQPFVGEKTSMRLNGHLIL</sequence>
<evidence type="ECO:0000313" key="5">
    <source>
        <dbReference type="Proteomes" id="UP000019194"/>
    </source>
</evidence>
<dbReference type="GO" id="GO:0009898">
    <property type="term" value="C:cytoplasmic side of plasma membrane"/>
    <property type="evidence" value="ECO:0007669"/>
    <property type="project" value="InterPro"/>
</dbReference>
<accession>A0A7G2IKP8</accession>
<protein>
    <submittedName>
        <fullName evidence="4">Syd protein</fullName>
    </submittedName>
</protein>
<dbReference type="Pfam" id="PF07348">
    <property type="entry name" value="Syd"/>
    <property type="match status" value="1"/>
</dbReference>
<proteinExistence type="predicted"/>
<keyword evidence="1" id="KW-1003">Cell membrane</keyword>
<keyword evidence="2" id="KW-0997">Cell inner membrane</keyword>
<evidence type="ECO:0000313" key="4">
    <source>
        <dbReference type="EMBL" id="CDL37787.1"/>
    </source>
</evidence>
<reference evidence="4 5" key="1">
    <citation type="submission" date="2013-10" db="EMBL/GenBank/DDBJ databases">
        <title>Antibiotic resistance diversity of beta-lactamase producers in the General Hospital Vienna.</title>
        <authorList>
            <person name="Barisic I."/>
            <person name="Mitteregger D."/>
            <person name="Hirschl A.M."/>
            <person name="Noehammer C."/>
            <person name="Wiesinger-Mayr H."/>
        </authorList>
    </citation>
    <scope>NUCLEOTIDE SEQUENCE [LARGE SCALE GENOMIC DNA]</scope>
    <source>
        <strain evidence="4 5">ISC11</strain>
    </source>
</reference>
<comment type="caution">
    <text evidence="4">The sequence shown here is derived from an EMBL/GenBank/DDBJ whole genome shotgun (WGS) entry which is preliminary data.</text>
</comment>
<dbReference type="InterPro" id="IPR038228">
    <property type="entry name" value="Syd_sf"/>
</dbReference>
<dbReference type="AlphaFoldDB" id="A0A7G2IKP8"/>
<dbReference type="EMBL" id="CBWP010000030">
    <property type="protein sequence ID" value="CDL37787.1"/>
    <property type="molecule type" value="Genomic_DNA"/>
</dbReference>
<dbReference type="Gene3D" id="3.40.1580.20">
    <property type="entry name" value="Syd protein"/>
    <property type="match status" value="1"/>
</dbReference>
<keyword evidence="3" id="KW-0472">Membrane</keyword>
<evidence type="ECO:0000256" key="3">
    <source>
        <dbReference type="ARBA" id="ARBA00023136"/>
    </source>
</evidence>